<keyword evidence="1" id="KW-0489">Methyltransferase</keyword>
<dbReference type="SUPFAM" id="SSF53335">
    <property type="entry name" value="S-adenosyl-L-methionine-dependent methyltransferases"/>
    <property type="match status" value="1"/>
</dbReference>
<evidence type="ECO:0000313" key="1">
    <source>
        <dbReference type="EMBL" id="OMP87620.1"/>
    </source>
</evidence>
<dbReference type="Proteomes" id="UP000190776">
    <property type="component" value="Unassembled WGS sequence"/>
</dbReference>
<proteinExistence type="predicted"/>
<comment type="caution">
    <text evidence="1">The sequence shown here is derived from an EMBL/GenBank/DDBJ whole genome shotgun (WGS) entry which is preliminary data.</text>
</comment>
<sequence>MIQTAQEEHASLPNISFRVADCSDLPTSAPDLFTTTTPSSPPFTKIFSNAALHWILRAPHARGVSSVGVDSEKTKTKTIFHHLSTLLQPNGTLVLETGGAGNVAEVLTALTAALAHHGASPSLAAAREVSPWYFASEAWMRARLEEAGLVVERVESEYRPTLMTDESGGGVEGWVRLFGKAFLERVPEEGGRREEVVRWVVEALRGSCEREDGSWWLGYVRLRAVARKPAC</sequence>
<reference evidence="1 2" key="1">
    <citation type="submission" date="2017-01" db="EMBL/GenBank/DDBJ databases">
        <title>Draft genome sequence of Diplodia seriata F98.1, a fungal species involved in grapevine trunk diseases.</title>
        <authorList>
            <person name="Robert-Siegwald G."/>
            <person name="Vallet J."/>
            <person name="Abou-Mansour E."/>
            <person name="Xu J."/>
            <person name="Rey P."/>
            <person name="Bertsch C."/>
            <person name="Rego C."/>
            <person name="Larignon P."/>
            <person name="Fontaine F."/>
            <person name="Lebrun M.-H."/>
        </authorList>
    </citation>
    <scope>NUCLEOTIDE SEQUENCE [LARGE SCALE GENOMIC DNA]</scope>
    <source>
        <strain evidence="1 2">F98.1</strain>
    </source>
</reference>
<dbReference type="OrthoDB" id="6329284at2759"/>
<dbReference type="AlphaFoldDB" id="A0A1S8BJA8"/>
<organism evidence="1 2">
    <name type="scientific">Diplodia seriata</name>
    <dbReference type="NCBI Taxonomy" id="420778"/>
    <lineage>
        <taxon>Eukaryota</taxon>
        <taxon>Fungi</taxon>
        <taxon>Dikarya</taxon>
        <taxon>Ascomycota</taxon>
        <taxon>Pezizomycotina</taxon>
        <taxon>Dothideomycetes</taxon>
        <taxon>Dothideomycetes incertae sedis</taxon>
        <taxon>Botryosphaeriales</taxon>
        <taxon>Botryosphaeriaceae</taxon>
        <taxon>Diplodia</taxon>
    </lineage>
</organism>
<name>A0A1S8BJA8_9PEZI</name>
<keyword evidence="1" id="KW-0808">Transferase</keyword>
<dbReference type="EMBL" id="MSZU01000076">
    <property type="protein sequence ID" value="OMP87620.1"/>
    <property type="molecule type" value="Genomic_DNA"/>
</dbReference>
<dbReference type="InterPro" id="IPR029063">
    <property type="entry name" value="SAM-dependent_MTases_sf"/>
</dbReference>
<gene>
    <name evidence="1" type="ORF">BK809_0007707</name>
</gene>
<dbReference type="GO" id="GO:0032259">
    <property type="term" value="P:methylation"/>
    <property type="evidence" value="ECO:0007669"/>
    <property type="project" value="UniProtKB-KW"/>
</dbReference>
<dbReference type="Gene3D" id="3.40.50.150">
    <property type="entry name" value="Vaccinia Virus protein VP39"/>
    <property type="match status" value="1"/>
</dbReference>
<accession>A0A1S8BJA8</accession>
<protein>
    <submittedName>
        <fullName evidence="1">Putative methyltransferase</fullName>
    </submittedName>
</protein>
<dbReference type="GO" id="GO:0008168">
    <property type="term" value="F:methyltransferase activity"/>
    <property type="evidence" value="ECO:0007669"/>
    <property type="project" value="UniProtKB-KW"/>
</dbReference>
<evidence type="ECO:0000313" key="2">
    <source>
        <dbReference type="Proteomes" id="UP000190776"/>
    </source>
</evidence>
<dbReference type="STRING" id="420778.A0A1S8BJA8"/>